<dbReference type="InterPro" id="IPR036640">
    <property type="entry name" value="ABC1_TM_sf"/>
</dbReference>
<keyword evidence="3" id="KW-0547">Nucleotide-binding</keyword>
<feature type="transmembrane region" description="Helical" evidence="7">
    <location>
        <begin position="55"/>
        <end position="74"/>
    </location>
</feature>
<dbReference type="SMART" id="SM00382">
    <property type="entry name" value="AAA"/>
    <property type="match status" value="1"/>
</dbReference>
<evidence type="ECO:0000259" key="9">
    <source>
        <dbReference type="PROSITE" id="PS50929"/>
    </source>
</evidence>
<dbReference type="Pfam" id="PF00005">
    <property type="entry name" value="ABC_tran"/>
    <property type="match status" value="1"/>
</dbReference>
<dbReference type="Gene3D" id="3.40.50.300">
    <property type="entry name" value="P-loop containing nucleotide triphosphate hydrolases"/>
    <property type="match status" value="1"/>
</dbReference>
<protein>
    <submittedName>
        <fullName evidence="10">ATP-binding cassette, subfamily C, CydD</fullName>
    </submittedName>
</protein>
<gene>
    <name evidence="10" type="ORF">SAMN04487959_10478</name>
</gene>
<evidence type="ECO:0000256" key="3">
    <source>
        <dbReference type="ARBA" id="ARBA00022741"/>
    </source>
</evidence>
<dbReference type="GO" id="GO:0005886">
    <property type="term" value="C:plasma membrane"/>
    <property type="evidence" value="ECO:0007669"/>
    <property type="project" value="UniProtKB-SubCell"/>
</dbReference>
<evidence type="ECO:0000256" key="5">
    <source>
        <dbReference type="ARBA" id="ARBA00022989"/>
    </source>
</evidence>
<evidence type="ECO:0000256" key="2">
    <source>
        <dbReference type="ARBA" id="ARBA00022692"/>
    </source>
</evidence>
<dbReference type="NCBIfam" id="TIGR02857">
    <property type="entry name" value="CydD"/>
    <property type="match status" value="1"/>
</dbReference>
<dbReference type="PANTHER" id="PTHR24221:SF261">
    <property type="entry name" value="GLUTATHIONE_L-CYSTEINE TRANSPORT SYSTEM ATP-BINDING_PERMEASE PROTEIN CYDD"/>
    <property type="match status" value="1"/>
</dbReference>
<keyword evidence="6 7" id="KW-0472">Membrane</keyword>
<dbReference type="PROSITE" id="PS50893">
    <property type="entry name" value="ABC_TRANSPORTER_2"/>
    <property type="match status" value="1"/>
</dbReference>
<keyword evidence="11" id="KW-1185">Reference proteome</keyword>
<organism evidence="10 11">
    <name type="scientific">Modicisalibacter xianhensis</name>
    <dbReference type="NCBI Taxonomy" id="442341"/>
    <lineage>
        <taxon>Bacteria</taxon>
        <taxon>Pseudomonadati</taxon>
        <taxon>Pseudomonadota</taxon>
        <taxon>Gammaproteobacteria</taxon>
        <taxon>Oceanospirillales</taxon>
        <taxon>Halomonadaceae</taxon>
        <taxon>Modicisalibacter</taxon>
    </lineage>
</organism>
<evidence type="ECO:0000256" key="4">
    <source>
        <dbReference type="ARBA" id="ARBA00022840"/>
    </source>
</evidence>
<dbReference type="SUPFAM" id="SSF90123">
    <property type="entry name" value="ABC transporter transmembrane region"/>
    <property type="match status" value="1"/>
</dbReference>
<feature type="transmembrane region" description="Helical" evidence="7">
    <location>
        <begin position="166"/>
        <end position="186"/>
    </location>
</feature>
<keyword evidence="2 7" id="KW-0812">Transmembrane</keyword>
<dbReference type="InterPro" id="IPR027417">
    <property type="entry name" value="P-loop_NTPase"/>
</dbReference>
<feature type="transmembrane region" description="Helical" evidence="7">
    <location>
        <begin position="244"/>
        <end position="277"/>
    </location>
</feature>
<dbReference type="GO" id="GO:0016887">
    <property type="term" value="F:ATP hydrolysis activity"/>
    <property type="evidence" value="ECO:0007669"/>
    <property type="project" value="InterPro"/>
</dbReference>
<name>A0A1I3A214_9GAMM</name>
<dbReference type="RefSeq" id="WP_092844492.1">
    <property type="nucleotide sequence ID" value="NZ_FOPY01000004.1"/>
</dbReference>
<dbReference type="GO" id="GO:0005524">
    <property type="term" value="F:ATP binding"/>
    <property type="evidence" value="ECO:0007669"/>
    <property type="project" value="UniProtKB-KW"/>
</dbReference>
<evidence type="ECO:0000256" key="7">
    <source>
        <dbReference type="SAM" id="Phobius"/>
    </source>
</evidence>
<dbReference type="PANTHER" id="PTHR24221">
    <property type="entry name" value="ATP-BINDING CASSETTE SUB-FAMILY B"/>
    <property type="match status" value="1"/>
</dbReference>
<dbReference type="SUPFAM" id="SSF52540">
    <property type="entry name" value="P-loop containing nucleoside triphosphate hydrolases"/>
    <property type="match status" value="1"/>
</dbReference>
<dbReference type="GO" id="GO:0042883">
    <property type="term" value="P:cysteine transport"/>
    <property type="evidence" value="ECO:0007669"/>
    <property type="project" value="InterPro"/>
</dbReference>
<evidence type="ECO:0000256" key="6">
    <source>
        <dbReference type="ARBA" id="ARBA00023136"/>
    </source>
</evidence>
<evidence type="ECO:0000259" key="8">
    <source>
        <dbReference type="PROSITE" id="PS50893"/>
    </source>
</evidence>
<dbReference type="GO" id="GO:0034040">
    <property type="term" value="F:ATPase-coupled lipid transmembrane transporter activity"/>
    <property type="evidence" value="ECO:0007669"/>
    <property type="project" value="TreeGrafter"/>
</dbReference>
<sequence>MVESDLTPRGWLRSQAGHVRGWLALVSALGMLDGVLTVVQMGLLAWIVSRLVVDGALAGELVAAFATLTLVVVLRACVQWGQESAGVEAGWRVRSRVRHQLLDHLAALGPQRLSDRHSAGLGGQLVEQVEALDGYFSRFLPQLRLAVLLPLFILIVVLWLDWLAALFLLLAAPLIPLFMALVGMGAERLNREQFLAVTRLAGHFLDRVRGVTTLQLFNRAERSIDEVFTAADDYRQRSMRTLRLAFLSSAVLEFFASVAIAVVAIYIGFGLLGYISFGPADELTLFSGLFILLMAPEFFQPLRTLSQHYHDRAAALGAADDLVKLLKRPCPAETGPVEAPEQHAGKAGGTRIRIVGACVSYPERGRVLGPLDLAVEPGECLAVVGPSGTGKSTLLHLLAGFLSVDEGHCEVAPASPIAWMDQRPWLVKGSLADNLRLAAPDADDKRLREAVRLAGLGPLVDALPEGLETQLGERGLGLSGGQGQRLALARVFLSQAPLVLLDEPTASLDAETEAQVIESLRWLLDQGRTLILATHHPALIALADRVLTLSEGRVIDSQRRGRNEIEQ</sequence>
<dbReference type="PROSITE" id="PS50929">
    <property type="entry name" value="ABC_TM1F"/>
    <property type="match status" value="1"/>
</dbReference>
<evidence type="ECO:0000313" key="10">
    <source>
        <dbReference type="EMBL" id="SFH43955.1"/>
    </source>
</evidence>
<proteinExistence type="predicted"/>
<dbReference type="InterPro" id="IPR011527">
    <property type="entry name" value="ABC1_TM_dom"/>
</dbReference>
<dbReference type="InterPro" id="IPR039421">
    <property type="entry name" value="Type_1_exporter"/>
</dbReference>
<dbReference type="AlphaFoldDB" id="A0A1I3A214"/>
<feature type="domain" description="ABC transporter" evidence="8">
    <location>
        <begin position="352"/>
        <end position="567"/>
    </location>
</feature>
<dbReference type="STRING" id="442341.SAMN04487959_10478"/>
<dbReference type="InterPro" id="IPR014216">
    <property type="entry name" value="ABC_transptr_CydD"/>
</dbReference>
<dbReference type="CDD" id="cd18584">
    <property type="entry name" value="ABC_6TM_AarD_CydD"/>
    <property type="match status" value="1"/>
</dbReference>
<feature type="transmembrane region" description="Helical" evidence="7">
    <location>
        <begin position="143"/>
        <end position="160"/>
    </location>
</feature>
<dbReference type="EMBL" id="FOPY01000004">
    <property type="protein sequence ID" value="SFH43955.1"/>
    <property type="molecule type" value="Genomic_DNA"/>
</dbReference>
<dbReference type="InterPro" id="IPR003439">
    <property type="entry name" value="ABC_transporter-like_ATP-bd"/>
</dbReference>
<dbReference type="Pfam" id="PF00664">
    <property type="entry name" value="ABC_membrane"/>
    <property type="match status" value="1"/>
</dbReference>
<feature type="domain" description="ABC transmembrane type-1" evidence="9">
    <location>
        <begin position="24"/>
        <end position="314"/>
    </location>
</feature>
<evidence type="ECO:0000256" key="1">
    <source>
        <dbReference type="ARBA" id="ARBA00004651"/>
    </source>
</evidence>
<reference evidence="10 11" key="1">
    <citation type="submission" date="2016-10" db="EMBL/GenBank/DDBJ databases">
        <authorList>
            <person name="de Groot N.N."/>
        </authorList>
    </citation>
    <scope>NUCLEOTIDE SEQUENCE [LARGE SCALE GENOMIC DNA]</scope>
    <source>
        <strain evidence="10 11">CGMCC 1.6848</strain>
    </source>
</reference>
<keyword evidence="4 10" id="KW-0067">ATP-binding</keyword>
<dbReference type="GO" id="GO:0140359">
    <property type="term" value="F:ABC-type transporter activity"/>
    <property type="evidence" value="ECO:0007669"/>
    <property type="project" value="InterPro"/>
</dbReference>
<dbReference type="Gene3D" id="1.20.1560.10">
    <property type="entry name" value="ABC transporter type 1, transmembrane domain"/>
    <property type="match status" value="1"/>
</dbReference>
<keyword evidence="5 7" id="KW-1133">Transmembrane helix</keyword>
<dbReference type="Proteomes" id="UP000199040">
    <property type="component" value="Unassembled WGS sequence"/>
</dbReference>
<feature type="transmembrane region" description="Helical" evidence="7">
    <location>
        <begin position="21"/>
        <end position="49"/>
    </location>
</feature>
<comment type="subcellular location">
    <subcellularLocation>
        <location evidence="1">Cell membrane</location>
        <topology evidence="1">Multi-pass membrane protein</topology>
    </subcellularLocation>
</comment>
<dbReference type="InterPro" id="IPR003593">
    <property type="entry name" value="AAA+_ATPase"/>
</dbReference>
<accession>A0A1I3A214</accession>
<evidence type="ECO:0000313" key="11">
    <source>
        <dbReference type="Proteomes" id="UP000199040"/>
    </source>
</evidence>